<feature type="transmembrane region" description="Helical" evidence="7">
    <location>
        <begin position="12"/>
        <end position="32"/>
    </location>
</feature>
<evidence type="ECO:0000256" key="3">
    <source>
        <dbReference type="ARBA" id="ARBA00022475"/>
    </source>
</evidence>
<dbReference type="InterPro" id="IPR050901">
    <property type="entry name" value="BP-dep_ABC_trans_perm"/>
</dbReference>
<proteinExistence type="inferred from homology"/>
<accession>A0A3P3XSD6</accession>
<keyword evidence="4 7" id="KW-0812">Transmembrane</keyword>
<dbReference type="InterPro" id="IPR035906">
    <property type="entry name" value="MetI-like_sf"/>
</dbReference>
<evidence type="ECO:0000256" key="6">
    <source>
        <dbReference type="ARBA" id="ARBA00023136"/>
    </source>
</evidence>
<dbReference type="GO" id="GO:0005886">
    <property type="term" value="C:plasma membrane"/>
    <property type="evidence" value="ECO:0007669"/>
    <property type="project" value="UniProtKB-SubCell"/>
</dbReference>
<feature type="transmembrane region" description="Helical" evidence="7">
    <location>
        <begin position="185"/>
        <end position="210"/>
    </location>
</feature>
<sequence>MASYVTTKHSPLFPILMIVILLITLFPIYWIVVTSLKTPVENILPVPTLYPHKFTLDNYQKVLLGGSLRNLFNSIFVTAVSTLLSLAIGFLAAYALVRYKFPLKFNVVFLVWIIIVKMLPPVVLAVPLYEMFSKMHLINNLWGLVVVFQVYTLPYCIWMLFGFLKTLPLEYEEAADIDGASRLQIVRLVVFPLVQTGVVATAIFSIIVAWDEFLFSMLFIRSPELQTLPLAIVGYIGEFETLWGQLMAISVLAIIPIIIFVRFVYREMASAYSLGLK</sequence>
<gene>
    <name evidence="9" type="ORF">SPIRO4BDMA_50318</name>
</gene>
<name>A0A3P3XSD6_9SPIR</name>
<feature type="transmembrane region" description="Helical" evidence="7">
    <location>
        <begin position="242"/>
        <end position="265"/>
    </location>
</feature>
<evidence type="ECO:0000256" key="2">
    <source>
        <dbReference type="ARBA" id="ARBA00022448"/>
    </source>
</evidence>
<dbReference type="AlphaFoldDB" id="A0A3P3XSD6"/>
<dbReference type="GO" id="GO:0055085">
    <property type="term" value="P:transmembrane transport"/>
    <property type="evidence" value="ECO:0007669"/>
    <property type="project" value="InterPro"/>
</dbReference>
<evidence type="ECO:0000313" key="9">
    <source>
        <dbReference type="EMBL" id="SLM18803.1"/>
    </source>
</evidence>
<evidence type="ECO:0000256" key="1">
    <source>
        <dbReference type="ARBA" id="ARBA00004651"/>
    </source>
</evidence>
<evidence type="ECO:0000256" key="7">
    <source>
        <dbReference type="RuleBase" id="RU363032"/>
    </source>
</evidence>
<dbReference type="SUPFAM" id="SSF161098">
    <property type="entry name" value="MetI-like"/>
    <property type="match status" value="1"/>
</dbReference>
<feature type="domain" description="ABC transmembrane type-1" evidence="8">
    <location>
        <begin position="71"/>
        <end position="264"/>
    </location>
</feature>
<feature type="transmembrane region" description="Helical" evidence="7">
    <location>
        <begin position="141"/>
        <end position="164"/>
    </location>
</feature>
<dbReference type="Gene3D" id="1.10.3720.10">
    <property type="entry name" value="MetI-like"/>
    <property type="match status" value="1"/>
</dbReference>
<comment type="subcellular location">
    <subcellularLocation>
        <location evidence="1 7">Cell membrane</location>
        <topology evidence="1 7">Multi-pass membrane protein</topology>
    </subcellularLocation>
</comment>
<keyword evidence="2 7" id="KW-0813">Transport</keyword>
<dbReference type="PROSITE" id="PS50928">
    <property type="entry name" value="ABC_TM1"/>
    <property type="match status" value="1"/>
</dbReference>
<dbReference type="PANTHER" id="PTHR32243:SF18">
    <property type="entry name" value="INNER MEMBRANE ABC TRANSPORTER PERMEASE PROTEIN YCJP"/>
    <property type="match status" value="1"/>
</dbReference>
<keyword evidence="6 7" id="KW-0472">Membrane</keyword>
<dbReference type="Pfam" id="PF00528">
    <property type="entry name" value="BPD_transp_1"/>
    <property type="match status" value="1"/>
</dbReference>
<evidence type="ECO:0000259" key="8">
    <source>
        <dbReference type="PROSITE" id="PS50928"/>
    </source>
</evidence>
<feature type="transmembrane region" description="Helical" evidence="7">
    <location>
        <begin position="71"/>
        <end position="97"/>
    </location>
</feature>
<evidence type="ECO:0000256" key="4">
    <source>
        <dbReference type="ARBA" id="ARBA00022692"/>
    </source>
</evidence>
<protein>
    <submittedName>
        <fullName evidence="9">Binding-protein-dependent transport systems inner membrane component</fullName>
    </submittedName>
</protein>
<feature type="transmembrane region" description="Helical" evidence="7">
    <location>
        <begin position="109"/>
        <end position="129"/>
    </location>
</feature>
<keyword evidence="3" id="KW-1003">Cell membrane</keyword>
<comment type="similarity">
    <text evidence="7">Belongs to the binding-protein-dependent transport system permease family.</text>
</comment>
<dbReference type="CDD" id="cd06261">
    <property type="entry name" value="TM_PBP2"/>
    <property type="match status" value="1"/>
</dbReference>
<keyword evidence="5 7" id="KW-1133">Transmembrane helix</keyword>
<reference evidence="9" key="1">
    <citation type="submission" date="2017-02" db="EMBL/GenBank/DDBJ databases">
        <authorList>
            <person name="Regsiter A."/>
            <person name="William W."/>
        </authorList>
    </citation>
    <scope>NUCLEOTIDE SEQUENCE</scope>
    <source>
        <strain evidence="9">BdmA 4</strain>
    </source>
</reference>
<dbReference type="EMBL" id="FWDO01000005">
    <property type="protein sequence ID" value="SLM18803.1"/>
    <property type="molecule type" value="Genomic_DNA"/>
</dbReference>
<dbReference type="PANTHER" id="PTHR32243">
    <property type="entry name" value="MALTOSE TRANSPORT SYSTEM PERMEASE-RELATED"/>
    <property type="match status" value="1"/>
</dbReference>
<dbReference type="InterPro" id="IPR000515">
    <property type="entry name" value="MetI-like"/>
</dbReference>
<organism evidence="9">
    <name type="scientific">uncultured spirochete</name>
    <dbReference type="NCBI Taxonomy" id="156406"/>
    <lineage>
        <taxon>Bacteria</taxon>
        <taxon>Pseudomonadati</taxon>
        <taxon>Spirochaetota</taxon>
        <taxon>Spirochaetia</taxon>
        <taxon>Spirochaetales</taxon>
        <taxon>environmental samples</taxon>
    </lineage>
</organism>
<evidence type="ECO:0000256" key="5">
    <source>
        <dbReference type="ARBA" id="ARBA00022989"/>
    </source>
</evidence>